<dbReference type="Pfam" id="PF00530">
    <property type="entry name" value="SRCR"/>
    <property type="match status" value="5"/>
</dbReference>
<dbReference type="GO" id="GO:0016020">
    <property type="term" value="C:membrane"/>
    <property type="evidence" value="ECO:0007669"/>
    <property type="project" value="UniProtKB-SubCell"/>
</dbReference>
<dbReference type="InParanoid" id="A0A1S3HB89"/>
<comment type="caution">
    <text evidence="14">Lacks conserved residue(s) required for the propagation of feature annotation.</text>
</comment>
<feature type="domain" description="SRCR" evidence="20">
    <location>
        <begin position="1043"/>
        <end position="1143"/>
    </location>
</feature>
<evidence type="ECO:0000256" key="17">
    <source>
        <dbReference type="SAM" id="SignalP"/>
    </source>
</evidence>
<keyword evidence="7" id="KW-0720">Serine protease</keyword>
<dbReference type="CDD" id="cd06263">
    <property type="entry name" value="MAM"/>
    <property type="match status" value="2"/>
</dbReference>
<dbReference type="PROSITE" id="PS01209">
    <property type="entry name" value="LDLRA_1"/>
    <property type="match status" value="2"/>
</dbReference>
<dbReference type="CDD" id="cd00041">
    <property type="entry name" value="CUB"/>
    <property type="match status" value="1"/>
</dbReference>
<evidence type="ECO:0000256" key="3">
    <source>
        <dbReference type="ARBA" id="ARBA00022692"/>
    </source>
</evidence>
<feature type="disulfide bond" evidence="13">
    <location>
        <begin position="305"/>
        <end position="323"/>
    </location>
</feature>
<dbReference type="InterPro" id="IPR036772">
    <property type="entry name" value="SRCR-like_dom_sf"/>
</dbReference>
<dbReference type="InterPro" id="IPR023415">
    <property type="entry name" value="LDLR_class-A_CS"/>
</dbReference>
<dbReference type="InterPro" id="IPR002172">
    <property type="entry name" value="LDrepeatLR_classA_rpt"/>
</dbReference>
<feature type="domain" description="CUB" evidence="18">
    <location>
        <begin position="1162"/>
        <end position="1277"/>
    </location>
</feature>
<feature type="region of interest" description="Disordered" evidence="15">
    <location>
        <begin position="1296"/>
        <end position="1316"/>
    </location>
</feature>
<feature type="transmembrane region" description="Helical" evidence="16">
    <location>
        <begin position="1320"/>
        <end position="1346"/>
    </location>
</feature>
<feature type="disulfide bond" evidence="14">
    <location>
        <begin position="1070"/>
        <end position="1134"/>
    </location>
</feature>
<keyword evidence="12" id="KW-0325">Glycoprotein</keyword>
<dbReference type="InterPro" id="IPR035914">
    <property type="entry name" value="Sperma_CUB_dom_sf"/>
</dbReference>
<dbReference type="FunFam" id="3.10.250.10:FF:000016">
    <property type="entry name" value="Scavenger receptor cysteine-rich protein type 12"/>
    <property type="match status" value="1"/>
</dbReference>
<keyword evidence="11" id="KW-0675">Receptor</keyword>
<gene>
    <name evidence="22" type="primary">LOC106153145</name>
</gene>
<name>A0A1S3HB89_LINAN</name>
<dbReference type="GO" id="GO:0006508">
    <property type="term" value="P:proteolysis"/>
    <property type="evidence" value="ECO:0007669"/>
    <property type="project" value="UniProtKB-KW"/>
</dbReference>
<feature type="disulfide bond" evidence="13">
    <location>
        <begin position="498"/>
        <end position="510"/>
    </location>
</feature>
<evidence type="ECO:0000256" key="11">
    <source>
        <dbReference type="ARBA" id="ARBA00023170"/>
    </source>
</evidence>
<feature type="domain" description="SRCR" evidence="20">
    <location>
        <begin position="710"/>
        <end position="813"/>
    </location>
</feature>
<evidence type="ECO:0000313" key="21">
    <source>
        <dbReference type="Proteomes" id="UP000085678"/>
    </source>
</evidence>
<comment type="subcellular location">
    <subcellularLocation>
        <location evidence="1">Membrane</location>
        <topology evidence="1">Single-pass membrane protein</topology>
    </subcellularLocation>
</comment>
<dbReference type="Pfam" id="PF00431">
    <property type="entry name" value="CUB"/>
    <property type="match status" value="1"/>
</dbReference>
<evidence type="ECO:0000256" key="15">
    <source>
        <dbReference type="SAM" id="MobiDB-lite"/>
    </source>
</evidence>
<feature type="region of interest" description="Disordered" evidence="15">
    <location>
        <begin position="1422"/>
        <end position="1441"/>
    </location>
</feature>
<keyword evidence="2" id="KW-0645">Protease</keyword>
<evidence type="ECO:0000256" key="7">
    <source>
        <dbReference type="ARBA" id="ARBA00022825"/>
    </source>
</evidence>
<feature type="domain" description="SRCR" evidence="20">
    <location>
        <begin position="934"/>
        <end position="1035"/>
    </location>
</feature>
<feature type="chain" id="PRO_5010164503" evidence="17">
    <location>
        <begin position="26"/>
        <end position="1466"/>
    </location>
</feature>
<dbReference type="SUPFAM" id="SSF56487">
    <property type="entry name" value="SRCR-like"/>
    <property type="match status" value="5"/>
</dbReference>
<dbReference type="PROSITE" id="PS50287">
    <property type="entry name" value="SRCR_2"/>
    <property type="match status" value="5"/>
</dbReference>
<evidence type="ECO:0000256" key="2">
    <source>
        <dbReference type="ARBA" id="ARBA00022670"/>
    </source>
</evidence>
<feature type="domain" description="MAM" evidence="19">
    <location>
        <begin position="29"/>
        <end position="188"/>
    </location>
</feature>
<dbReference type="Gene3D" id="2.60.120.290">
    <property type="entry name" value="Spermadhesin, CUB domain"/>
    <property type="match status" value="1"/>
</dbReference>
<feature type="disulfide bond" evidence="14">
    <location>
        <begin position="891"/>
        <end position="901"/>
    </location>
</feature>
<evidence type="ECO:0000256" key="9">
    <source>
        <dbReference type="ARBA" id="ARBA00023136"/>
    </source>
</evidence>
<dbReference type="InterPro" id="IPR036055">
    <property type="entry name" value="LDL_receptor-like_sf"/>
</dbReference>
<keyword evidence="6" id="KW-0378">Hydrolase</keyword>
<dbReference type="Proteomes" id="UP000085678">
    <property type="component" value="Unplaced"/>
</dbReference>
<dbReference type="RefSeq" id="XP_013382414.1">
    <property type="nucleotide sequence ID" value="XM_013526960.2"/>
</dbReference>
<dbReference type="SMART" id="SM00042">
    <property type="entry name" value="CUB"/>
    <property type="match status" value="1"/>
</dbReference>
<dbReference type="SMART" id="SM00192">
    <property type="entry name" value="LDLa"/>
    <property type="match status" value="2"/>
</dbReference>
<dbReference type="PROSITE" id="PS00420">
    <property type="entry name" value="SRCR_1"/>
    <property type="match status" value="2"/>
</dbReference>
<evidence type="ECO:0000259" key="20">
    <source>
        <dbReference type="PROSITE" id="PS50287"/>
    </source>
</evidence>
<dbReference type="SUPFAM" id="SSF49854">
    <property type="entry name" value="Spermadhesin, CUB domain"/>
    <property type="match status" value="1"/>
</dbReference>
<dbReference type="PRINTS" id="PR00261">
    <property type="entry name" value="LDLRECEPTOR"/>
</dbReference>
<evidence type="ECO:0000256" key="6">
    <source>
        <dbReference type="ARBA" id="ARBA00022801"/>
    </source>
</evidence>
<evidence type="ECO:0000313" key="22">
    <source>
        <dbReference type="RefSeq" id="XP_013382414.1"/>
    </source>
</evidence>
<dbReference type="FunFam" id="3.10.250.10:FF:000007">
    <property type="entry name" value="Soluble scavenger receptor cysteine-rich domain-containing protein SSC5D"/>
    <property type="match status" value="1"/>
</dbReference>
<feature type="compositionally biased region" description="Low complexity" evidence="15">
    <location>
        <begin position="1296"/>
        <end position="1309"/>
    </location>
</feature>
<feature type="disulfide bond" evidence="13">
    <location>
        <begin position="317"/>
        <end position="332"/>
    </location>
</feature>
<keyword evidence="3 16" id="KW-0812">Transmembrane</keyword>
<dbReference type="InterPro" id="IPR001190">
    <property type="entry name" value="SRCR"/>
</dbReference>
<feature type="disulfide bond" evidence="13">
    <location>
        <begin position="517"/>
        <end position="532"/>
    </location>
</feature>
<evidence type="ECO:0000256" key="13">
    <source>
        <dbReference type="PROSITE-ProRule" id="PRU00124"/>
    </source>
</evidence>
<feature type="domain" description="SRCR" evidence="20">
    <location>
        <begin position="194"/>
        <end position="292"/>
    </location>
</feature>
<evidence type="ECO:0000256" key="14">
    <source>
        <dbReference type="PROSITE-ProRule" id="PRU00196"/>
    </source>
</evidence>
<dbReference type="PRINTS" id="PR00258">
    <property type="entry name" value="SPERACTRCPTR"/>
</dbReference>
<evidence type="ECO:0000256" key="8">
    <source>
        <dbReference type="ARBA" id="ARBA00022989"/>
    </source>
</evidence>
<feature type="disulfide bond" evidence="13">
    <location>
        <begin position="505"/>
        <end position="523"/>
    </location>
</feature>
<protein>
    <submittedName>
        <fullName evidence="22">MAM and LDL-receptor class A domain-containing protein 2</fullName>
    </submittedName>
</protein>
<dbReference type="Pfam" id="PF00629">
    <property type="entry name" value="MAM"/>
    <property type="match status" value="3"/>
</dbReference>
<dbReference type="PROSITE" id="PS50068">
    <property type="entry name" value="LDLRA_2"/>
    <property type="match status" value="2"/>
</dbReference>
<evidence type="ECO:0000256" key="16">
    <source>
        <dbReference type="SAM" id="Phobius"/>
    </source>
</evidence>
<feature type="disulfide bond" evidence="14">
    <location>
        <begin position="1005"/>
        <end position="1015"/>
    </location>
</feature>
<keyword evidence="21" id="KW-1185">Reference proteome</keyword>
<dbReference type="KEGG" id="lak:106153145"/>
<feature type="disulfide bond" evidence="13">
    <location>
        <begin position="298"/>
        <end position="310"/>
    </location>
</feature>
<feature type="disulfide bond" evidence="14">
    <location>
        <begin position="735"/>
        <end position="799"/>
    </location>
</feature>
<dbReference type="GO" id="GO:0008236">
    <property type="term" value="F:serine-type peptidase activity"/>
    <property type="evidence" value="ECO:0007669"/>
    <property type="project" value="UniProtKB-KW"/>
</dbReference>
<feature type="disulfide bond" evidence="14">
    <location>
        <begin position="1112"/>
        <end position="1122"/>
    </location>
</feature>
<evidence type="ECO:0000256" key="12">
    <source>
        <dbReference type="ARBA" id="ARBA00023180"/>
    </source>
</evidence>
<dbReference type="CDD" id="cd00112">
    <property type="entry name" value="LDLa"/>
    <property type="match status" value="2"/>
</dbReference>
<feature type="disulfide bond" evidence="14">
    <location>
        <begin position="779"/>
        <end position="789"/>
    </location>
</feature>
<feature type="disulfide bond" evidence="14">
    <location>
        <begin position="262"/>
        <end position="272"/>
    </location>
</feature>
<keyword evidence="10 14" id="KW-1015">Disulfide bond</keyword>
<dbReference type="SMART" id="SM00202">
    <property type="entry name" value="SR"/>
    <property type="match status" value="5"/>
</dbReference>
<evidence type="ECO:0000259" key="18">
    <source>
        <dbReference type="PROSITE" id="PS01180"/>
    </source>
</evidence>
<keyword evidence="4 17" id="KW-0732">Signal</keyword>
<dbReference type="SUPFAM" id="SSF57424">
    <property type="entry name" value="LDL receptor-like module"/>
    <property type="match status" value="2"/>
</dbReference>
<reference evidence="22" key="1">
    <citation type="submission" date="2025-08" db="UniProtKB">
        <authorList>
            <consortium name="RefSeq"/>
        </authorList>
    </citation>
    <scope>IDENTIFICATION</scope>
    <source>
        <tissue evidence="22">Gonads</tissue>
    </source>
</reference>
<feature type="domain" description="MAM" evidence="19">
    <location>
        <begin position="337"/>
        <end position="492"/>
    </location>
</feature>
<feature type="signal peptide" evidence="17">
    <location>
        <begin position="1"/>
        <end position="25"/>
    </location>
</feature>
<evidence type="ECO:0000256" key="10">
    <source>
        <dbReference type="ARBA" id="ARBA00023157"/>
    </source>
</evidence>
<dbReference type="SMART" id="SM00137">
    <property type="entry name" value="MAM"/>
    <property type="match status" value="3"/>
</dbReference>
<proteinExistence type="predicted"/>
<dbReference type="OrthoDB" id="6159964at2759"/>
<dbReference type="Gene3D" id="2.60.120.200">
    <property type="match status" value="3"/>
</dbReference>
<accession>A0A1S3HB89</accession>
<dbReference type="PANTHER" id="PTHR19331:SF487">
    <property type="entry name" value="SOLUBLE SCAVENGER RECEPTOR CYSTEINE-RICH DOMAIN-CONTAINING PROTEIN SSC5D"/>
    <property type="match status" value="1"/>
</dbReference>
<dbReference type="InterPro" id="IPR013320">
    <property type="entry name" value="ConA-like_dom_sf"/>
</dbReference>
<dbReference type="InterPro" id="IPR000859">
    <property type="entry name" value="CUB_dom"/>
</dbReference>
<evidence type="ECO:0000259" key="19">
    <source>
        <dbReference type="PROSITE" id="PS50060"/>
    </source>
</evidence>
<keyword evidence="9 16" id="KW-0472">Membrane</keyword>
<feature type="domain" description="SRCR" evidence="20">
    <location>
        <begin position="821"/>
        <end position="924"/>
    </location>
</feature>
<organism evidence="21 22">
    <name type="scientific">Lingula anatina</name>
    <name type="common">Brachiopod</name>
    <name type="synonym">Lingula unguis</name>
    <dbReference type="NCBI Taxonomy" id="7574"/>
    <lineage>
        <taxon>Eukaryota</taxon>
        <taxon>Metazoa</taxon>
        <taxon>Spiralia</taxon>
        <taxon>Lophotrochozoa</taxon>
        <taxon>Brachiopoda</taxon>
        <taxon>Linguliformea</taxon>
        <taxon>Lingulata</taxon>
        <taxon>Lingulida</taxon>
        <taxon>Linguloidea</taxon>
        <taxon>Lingulidae</taxon>
        <taxon>Lingula</taxon>
    </lineage>
</organism>
<dbReference type="SUPFAM" id="SSF49899">
    <property type="entry name" value="Concanavalin A-like lectins/glucanases"/>
    <property type="match status" value="3"/>
</dbReference>
<evidence type="ECO:0000256" key="1">
    <source>
        <dbReference type="ARBA" id="ARBA00004167"/>
    </source>
</evidence>
<evidence type="ECO:0000256" key="5">
    <source>
        <dbReference type="ARBA" id="ARBA00022737"/>
    </source>
</evidence>
<keyword evidence="8 16" id="KW-1133">Transmembrane helix</keyword>
<dbReference type="Gene3D" id="4.10.400.10">
    <property type="entry name" value="Low-density Lipoprotein Receptor"/>
    <property type="match status" value="2"/>
</dbReference>
<evidence type="ECO:0000256" key="4">
    <source>
        <dbReference type="ARBA" id="ARBA00022729"/>
    </source>
</evidence>
<dbReference type="Pfam" id="PF00057">
    <property type="entry name" value="Ldl_recept_a"/>
    <property type="match status" value="2"/>
</dbReference>
<dbReference type="Gene3D" id="3.10.250.10">
    <property type="entry name" value="SRCR-like domain"/>
    <property type="match status" value="5"/>
</dbReference>
<dbReference type="GeneID" id="106153145"/>
<feature type="domain" description="MAM" evidence="19">
    <location>
        <begin position="536"/>
        <end position="698"/>
    </location>
</feature>
<dbReference type="PROSITE" id="PS01180">
    <property type="entry name" value="CUB"/>
    <property type="match status" value="1"/>
</dbReference>
<dbReference type="PANTHER" id="PTHR19331">
    <property type="entry name" value="SCAVENGER RECEPTOR DOMAIN-CONTAINING"/>
    <property type="match status" value="1"/>
</dbReference>
<sequence>MLLCGVKKAQVRLLVLTVALCATGAVTPPPCSFESGMFCTWLQVHNDNLDWKIGQGPTPTTDTGPDADHTYQNASGHYIYLETSGSNYGEKARLESAVFTPSTTTECKLSFYYYMYGEDTNQLNVYIIANSTETRLLHRTQRERRWLLGEVTLPKAGNISVIIEAVVGTGYKGDIAVDDIVFAPECTPQVENAARLSYGSELSSGRLELYSGGRWGTVCSAGWTQANTLVICGDLGFNAGTVVTPVDVPGSVAQPLTWSPRCTGTESSLSLCPSTTVACTNAPTDILWLVCTDYKRQCQYTEFTCDNQKCIPLQDVCDFTDDCGDNSDETNCVTYAGRCGFETDFCNWINLGNEKLNWTRTRGDLSGQLGPRGDHRGDINNYYLRLTGNANDVGSLALSQKVNSTSCTLSFYYFKPAASDRITVRVKTADALTYDVGAVHTQRRGDWTLARFNLFPHGPVTPSSAVLIDGAVGTGSNGIYLDDVTLSRDCTVGGTPSCSASDFRCGSGECVSQDKVCNYDKDCIDDSDEAQCAGWSRCDFQTDLCGWGHDASKSQFEWTRRAGETRTTLTGPSYDHSLKNDQGKYMYTEASNPRQSGDRAVLKSEIFNTNGVCKIRFFYHMYGNNMGTLSISVQNMNNLAQIVQRWSLNGDRGDRWRFAAVDLGTFAKFRVLLIGTLTGAPRSDMAVDDVSFSPGCTLDQGTEIRPKADVRLRGGPASFAGRIEIFHDGRWGTVCDDGFDQADADVVCRELGYVGAEFPKLGSFYGPGRGNVWLSTLQCTGQEPSIRACAHSGWNARTCDYTTHTEDAGVVCDTSGSVGMVRLSHGETTTTGRLESHHGGKWGVVCARSNTVNDVTNVARVVCRQLGHLGGTVLASRSVPSNGAVLSGLSCTGNESAITDCTHDPWGSPSTTCFDSSAIWIACDRDIVTLDGSLRLIGGNTSNAGRLEMYYYGDWRSMCRSIWTNHKATNAKVACSQLGFVFASKELTTEFGQGAAIVHLQELRCTGSEDSILGCSPSLGPTPPLSCPHVGIVCEGRHFPNSTRLNDGQRADGYEGLLEVFEQGRWYTACTQKFTERMADVVCKERGYTKFLGFHYFPVIPSADTFVTKAICTGNETRLSQCPHHGWIRMVDHCASYKGIICYRQPLSPEKGTSTLGVSGGCGAGASTSSGDGNSGWLQTPLYPNLFYNNNVACIWAIVVPVGYTINVQFKDGSKTEASYDTVKLFTEVENLATLIETLSGPLPNSRIHLDANVALVEFKSDASTGEVGFRLEYTAVLPPSTPASTLSNTFSVSSRTTTATFPPTTTSPGEKEGSESGKLVVAVVVPVVVLAVAGTIVVGLWFFLYKKKAANNNGRFSSLLNLRDNEVRPSSASSTASQLSVAPQEVMPQASPTYNSLTLTSTGDHMYTGLDDGYARLHNSGQGQGHYATYHRDGKPRPESANYDDFYAQIPPAATNFSIFHRSFA</sequence>
<keyword evidence="5" id="KW-0677">Repeat</keyword>
<dbReference type="InterPro" id="IPR000998">
    <property type="entry name" value="MAM_dom"/>
</dbReference>
<dbReference type="PROSITE" id="PS50060">
    <property type="entry name" value="MAM_2"/>
    <property type="match status" value="3"/>
</dbReference>